<dbReference type="EMBL" id="BMFY01000004">
    <property type="protein sequence ID" value="GGA10555.1"/>
    <property type="molecule type" value="Genomic_DNA"/>
</dbReference>
<dbReference type="AlphaFoldDB" id="A0A8J2XKK1"/>
<protein>
    <submittedName>
        <fullName evidence="1">Uncharacterized protein</fullName>
    </submittedName>
</protein>
<organism evidence="1 2">
    <name type="scientific">Sediminivirga luteola</name>
    <dbReference type="NCBI Taxonomy" id="1774748"/>
    <lineage>
        <taxon>Bacteria</taxon>
        <taxon>Bacillati</taxon>
        <taxon>Actinomycetota</taxon>
        <taxon>Actinomycetes</taxon>
        <taxon>Micrococcales</taxon>
        <taxon>Brevibacteriaceae</taxon>
        <taxon>Sediminivirga</taxon>
    </lineage>
</organism>
<reference evidence="1" key="2">
    <citation type="submission" date="2020-09" db="EMBL/GenBank/DDBJ databases">
        <authorList>
            <person name="Sun Q."/>
            <person name="Zhou Y."/>
        </authorList>
    </citation>
    <scope>NUCLEOTIDE SEQUENCE</scope>
    <source>
        <strain evidence="1">CGMCC 1.12785</strain>
    </source>
</reference>
<dbReference type="RefSeq" id="WP_188549996.1">
    <property type="nucleotide sequence ID" value="NZ_BMFY01000004.1"/>
</dbReference>
<comment type="caution">
    <text evidence="1">The sequence shown here is derived from an EMBL/GenBank/DDBJ whole genome shotgun (WGS) entry which is preliminary data.</text>
</comment>
<sequence length="272" mass="29427">MDAVQYRTVAGTFTARVPDGSDHDYNPDRVTMEGRVVFEPVLAHPDRPIPYSVVPEMILPRPIRAEIVDGELMVFVARDDETVAQPVRLMVSMDDRGAYPWHWRMRYLELTLAGEELAPPAMEFHLPPGPGVFRLEEAAPMTTRTSSPVLRGPQGPQGDLADHYSLGDRAGALDLGEFSLSTVVRLTAVGDLTVEDLPQTLGKAGTCTLFIAQGGTGGHTLTVRGARTPYGTPVPLSSTPGAIDMVHLLHSGQDWFVTVGAPDARVPAGWQP</sequence>
<keyword evidence="2" id="KW-1185">Reference proteome</keyword>
<evidence type="ECO:0000313" key="1">
    <source>
        <dbReference type="EMBL" id="GGA10555.1"/>
    </source>
</evidence>
<accession>A0A8J2XKK1</accession>
<gene>
    <name evidence="1" type="ORF">GCM10011333_11700</name>
</gene>
<proteinExistence type="predicted"/>
<evidence type="ECO:0000313" key="2">
    <source>
        <dbReference type="Proteomes" id="UP000616114"/>
    </source>
</evidence>
<reference evidence="1" key="1">
    <citation type="journal article" date="2014" name="Int. J. Syst. Evol. Microbiol.">
        <title>Complete genome sequence of Corynebacterium casei LMG S-19264T (=DSM 44701T), isolated from a smear-ripened cheese.</title>
        <authorList>
            <consortium name="US DOE Joint Genome Institute (JGI-PGF)"/>
            <person name="Walter F."/>
            <person name="Albersmeier A."/>
            <person name="Kalinowski J."/>
            <person name="Ruckert C."/>
        </authorList>
    </citation>
    <scope>NUCLEOTIDE SEQUENCE</scope>
    <source>
        <strain evidence="1">CGMCC 1.12785</strain>
    </source>
</reference>
<dbReference type="Proteomes" id="UP000616114">
    <property type="component" value="Unassembled WGS sequence"/>
</dbReference>
<name>A0A8J2XKK1_9MICO</name>